<evidence type="ECO:0000313" key="4">
    <source>
        <dbReference type="Proteomes" id="UP000008312"/>
    </source>
</evidence>
<protein>
    <recommendedName>
        <fullName evidence="2">RING-type domain-containing protein</fullName>
    </recommendedName>
</protein>
<organism evidence="3">
    <name type="scientific">Blastocystis hominis</name>
    <dbReference type="NCBI Taxonomy" id="12968"/>
    <lineage>
        <taxon>Eukaryota</taxon>
        <taxon>Sar</taxon>
        <taxon>Stramenopiles</taxon>
        <taxon>Bigyra</taxon>
        <taxon>Opalozoa</taxon>
        <taxon>Opalinata</taxon>
        <taxon>Blastocystidae</taxon>
        <taxon>Blastocystis</taxon>
    </lineage>
</organism>
<evidence type="ECO:0000313" key="3">
    <source>
        <dbReference type="EMBL" id="CBK24226.2"/>
    </source>
</evidence>
<dbReference type="Gene3D" id="3.30.40.10">
    <property type="entry name" value="Zinc/RING finger domain, C3HC4 (zinc finger)"/>
    <property type="match status" value="1"/>
</dbReference>
<dbReference type="EMBL" id="FN668683">
    <property type="protein sequence ID" value="CBK24226.2"/>
    <property type="molecule type" value="Genomic_DNA"/>
</dbReference>
<keyword evidence="4" id="KW-1185">Reference proteome</keyword>
<dbReference type="InParanoid" id="D8M837"/>
<dbReference type="Proteomes" id="UP000008312">
    <property type="component" value="Unassembled WGS sequence"/>
</dbReference>
<evidence type="ECO:0000256" key="1">
    <source>
        <dbReference type="PROSITE-ProRule" id="PRU00175"/>
    </source>
</evidence>
<dbReference type="RefSeq" id="XP_012898274.1">
    <property type="nucleotide sequence ID" value="XM_013042820.1"/>
</dbReference>
<dbReference type="PANTHER" id="PTHR46359:SF2">
    <property type="entry name" value="GEO07743P1"/>
    <property type="match status" value="1"/>
</dbReference>
<proteinExistence type="predicted"/>
<dbReference type="GeneID" id="24922871"/>
<feature type="domain" description="RING-type" evidence="2">
    <location>
        <begin position="46"/>
        <end position="76"/>
    </location>
</feature>
<dbReference type="InterPro" id="IPR013083">
    <property type="entry name" value="Znf_RING/FYVE/PHD"/>
</dbReference>
<dbReference type="InterPro" id="IPR001841">
    <property type="entry name" value="Znf_RING"/>
</dbReference>
<dbReference type="PROSITE" id="PS50089">
    <property type="entry name" value="ZF_RING_2"/>
    <property type="match status" value="1"/>
</dbReference>
<keyword evidence="1" id="KW-0862">Zinc</keyword>
<name>D8M837_BLAHO</name>
<dbReference type="AlphaFoldDB" id="D8M837"/>
<sequence>MVLGYGMVQYHFSSKMINKRVNEKVKRRIMTIPSSYYDVSIKETLCSICLAEFCKGEKVSMLPCGHVFHYQCIVPWLGKQSKELGEIAHDKEIRMEFGESFGGR</sequence>
<reference evidence="3" key="1">
    <citation type="submission" date="2010-02" db="EMBL/GenBank/DDBJ databases">
        <title>Sequencing and annotation of the Blastocystis hominis genome.</title>
        <authorList>
            <person name="Wincker P."/>
        </authorList>
    </citation>
    <scope>NUCLEOTIDE SEQUENCE</scope>
    <source>
        <strain evidence="3">Singapore isolate B</strain>
    </source>
</reference>
<keyword evidence="1" id="KW-0479">Metal-binding</keyword>
<gene>
    <name evidence="3" type="ORF">GSBLH_T00006747001</name>
</gene>
<dbReference type="GO" id="GO:0008270">
    <property type="term" value="F:zinc ion binding"/>
    <property type="evidence" value="ECO:0007669"/>
    <property type="project" value="UniProtKB-KW"/>
</dbReference>
<dbReference type="PANTHER" id="PTHR46359">
    <property type="entry name" value="GEO07743P1"/>
    <property type="match status" value="1"/>
</dbReference>
<keyword evidence="1" id="KW-0863">Zinc-finger</keyword>
<evidence type="ECO:0000259" key="2">
    <source>
        <dbReference type="PROSITE" id="PS50089"/>
    </source>
</evidence>
<dbReference type="OrthoDB" id="8062037at2759"/>
<dbReference type="SUPFAM" id="SSF57850">
    <property type="entry name" value="RING/U-box"/>
    <property type="match status" value="1"/>
</dbReference>
<dbReference type="InterPro" id="IPR052804">
    <property type="entry name" value="UEC_component"/>
</dbReference>
<accession>D8M837</accession>
<dbReference type="Pfam" id="PF13639">
    <property type="entry name" value="zf-RING_2"/>
    <property type="match status" value="1"/>
</dbReference>